<evidence type="ECO:0000313" key="3">
    <source>
        <dbReference type="EMBL" id="QDT53207.1"/>
    </source>
</evidence>
<evidence type="ECO:0000313" key="4">
    <source>
        <dbReference type="Proteomes" id="UP000315700"/>
    </source>
</evidence>
<dbReference type="EMBL" id="CP036271">
    <property type="protein sequence ID" value="QDT53207.1"/>
    <property type="molecule type" value="Genomic_DNA"/>
</dbReference>
<protein>
    <recommendedName>
        <fullName evidence="2">DUF4185 domain-containing protein</fullName>
    </recommendedName>
</protein>
<keyword evidence="4" id="KW-1185">Reference proteome</keyword>
<keyword evidence="1" id="KW-0732">Signal</keyword>
<feature type="signal peptide" evidence="1">
    <location>
        <begin position="1"/>
        <end position="29"/>
    </location>
</feature>
<feature type="chain" id="PRO_5021742612" description="DUF4185 domain-containing protein" evidence="1">
    <location>
        <begin position="30"/>
        <end position="404"/>
    </location>
</feature>
<reference evidence="3 4" key="1">
    <citation type="submission" date="2019-02" db="EMBL/GenBank/DDBJ databases">
        <title>Deep-cultivation of Planctomycetes and their phenomic and genomic characterization uncovers novel biology.</title>
        <authorList>
            <person name="Wiegand S."/>
            <person name="Jogler M."/>
            <person name="Boedeker C."/>
            <person name="Pinto D."/>
            <person name="Vollmers J."/>
            <person name="Rivas-Marin E."/>
            <person name="Kohn T."/>
            <person name="Peeters S.H."/>
            <person name="Heuer A."/>
            <person name="Rast P."/>
            <person name="Oberbeckmann S."/>
            <person name="Bunk B."/>
            <person name="Jeske O."/>
            <person name="Meyerdierks A."/>
            <person name="Storesund J.E."/>
            <person name="Kallscheuer N."/>
            <person name="Luecker S."/>
            <person name="Lage O.M."/>
            <person name="Pohl T."/>
            <person name="Merkel B.J."/>
            <person name="Hornburger P."/>
            <person name="Mueller R.-W."/>
            <person name="Bruemmer F."/>
            <person name="Labrenz M."/>
            <person name="Spormann A.M."/>
            <person name="Op den Camp H."/>
            <person name="Overmann J."/>
            <person name="Amann R."/>
            <person name="Jetten M.S.M."/>
            <person name="Mascher T."/>
            <person name="Medema M.H."/>
            <person name="Devos D.P."/>
            <person name="Kaster A.-K."/>
            <person name="Ovreas L."/>
            <person name="Rohde M."/>
            <person name="Galperin M.Y."/>
            <person name="Jogler C."/>
        </authorList>
    </citation>
    <scope>NUCLEOTIDE SEQUENCE [LARGE SCALE GENOMIC DNA]</scope>
    <source>
        <strain evidence="3 4">Pan44</strain>
    </source>
</reference>
<dbReference type="InterPro" id="IPR025442">
    <property type="entry name" value="DUF4185"/>
</dbReference>
<dbReference type="OrthoDB" id="284233at2"/>
<dbReference type="Proteomes" id="UP000315700">
    <property type="component" value="Chromosome"/>
</dbReference>
<evidence type="ECO:0000259" key="2">
    <source>
        <dbReference type="Pfam" id="PF13810"/>
    </source>
</evidence>
<dbReference type="KEGG" id="ccos:Pan44_12230"/>
<dbReference type="RefSeq" id="WP_145028227.1">
    <property type="nucleotide sequence ID" value="NZ_CP036271.1"/>
</dbReference>
<gene>
    <name evidence="3" type="ORF">Pan44_12230</name>
</gene>
<evidence type="ECO:0000256" key="1">
    <source>
        <dbReference type="SAM" id="SignalP"/>
    </source>
</evidence>
<dbReference type="InParanoid" id="A0A517SAP6"/>
<name>A0A517SAP6_9PLAN</name>
<dbReference type="Pfam" id="PF13810">
    <property type="entry name" value="DUF4185"/>
    <property type="match status" value="1"/>
</dbReference>
<accession>A0A517SAP6</accession>
<dbReference type="AlphaFoldDB" id="A0A517SAP6"/>
<feature type="domain" description="DUF4185" evidence="2">
    <location>
        <begin position="211"/>
        <end position="363"/>
    </location>
</feature>
<proteinExistence type="predicted"/>
<sequence precursor="true">MSRIAFASRVMACAAGIVLLAVCGGPAVAEDDSREIGLEFDVSRSAPELNAAFRPQQGWIGGDGAQSVDLGNGSTLWLFGDTWVGALKDGRRTKARIVHNSAAVQCRADGPCDFVIRENDKGKPVDLISPLDGRGWFWFQAGTMLNGRLYLFMSQVGDAVDPKRPDHSPLGQWLAIVENPLDDPRDWCIEQVKVPFSLYTRRRDLTFGSGVVIEGKYLYVYGIDDASRLQSQDRHLVLARVPLDRVAEMSEWRFLSRGRWTRDFFRPDKIADYMAGDISIAHMPGLNRYLMVYTDCDVSNRIVARTAPSPRGPWSNIEILHTCRDAAADSKLFCYAGKAHPTLSSDGELVLSYLTSSIDTWQVATDARLYWPTFVTVGVRDAHPPESVGEVAKVVPATNGAAAE</sequence>
<organism evidence="3 4">
    <name type="scientific">Caulifigura coniformis</name>
    <dbReference type="NCBI Taxonomy" id="2527983"/>
    <lineage>
        <taxon>Bacteria</taxon>
        <taxon>Pseudomonadati</taxon>
        <taxon>Planctomycetota</taxon>
        <taxon>Planctomycetia</taxon>
        <taxon>Planctomycetales</taxon>
        <taxon>Planctomycetaceae</taxon>
        <taxon>Caulifigura</taxon>
    </lineage>
</organism>